<gene>
    <name evidence="4" type="primary">hypA</name>
    <name evidence="5" type="ORF">J2S37_001422</name>
</gene>
<dbReference type="Gene3D" id="3.30.2320.80">
    <property type="match status" value="1"/>
</dbReference>
<evidence type="ECO:0000256" key="1">
    <source>
        <dbReference type="ARBA" id="ARBA00022596"/>
    </source>
</evidence>
<evidence type="ECO:0000313" key="5">
    <source>
        <dbReference type="EMBL" id="MDR7354884.1"/>
    </source>
</evidence>
<dbReference type="Pfam" id="PF01155">
    <property type="entry name" value="HypA"/>
    <property type="match status" value="1"/>
</dbReference>
<dbReference type="Proteomes" id="UP001183619">
    <property type="component" value="Unassembled WGS sequence"/>
</dbReference>
<dbReference type="InterPro" id="IPR000688">
    <property type="entry name" value="HypA/HybF"/>
</dbReference>
<comment type="similarity">
    <text evidence="4">Belongs to the HypA/HybF family.</text>
</comment>
<organism evidence="5 6">
    <name type="scientific">Corynebacterium felinum</name>
    <dbReference type="NCBI Taxonomy" id="131318"/>
    <lineage>
        <taxon>Bacteria</taxon>
        <taxon>Bacillati</taxon>
        <taxon>Actinomycetota</taxon>
        <taxon>Actinomycetes</taxon>
        <taxon>Mycobacteriales</taxon>
        <taxon>Corynebacteriaceae</taxon>
        <taxon>Corynebacterium</taxon>
    </lineage>
</organism>
<comment type="caution">
    <text evidence="5">The sequence shown here is derived from an EMBL/GenBank/DDBJ whole genome shotgun (WGS) entry which is preliminary data.</text>
</comment>
<sequence length="117" mass="12433">MTLMHELSLLAGVVDTVLDAAQGRRVSAIGLLVGARSGVLVDALTQAWPIASAHTPLEGVTLDIETQAATVFCPHCAKEVDIDEYFALTCPVCATPTADLRKGHEFSISWVDVEANE</sequence>
<dbReference type="PIRSF" id="PIRSF004761">
    <property type="entry name" value="Hydrgn_mat_HypA"/>
    <property type="match status" value="1"/>
</dbReference>
<comment type="function">
    <text evidence="4">Involved in the maturation of [NiFe] hydrogenases. Required for nickel insertion into the metal center of the hydrogenase.</text>
</comment>
<protein>
    <recommendedName>
        <fullName evidence="4">Hydrogenase maturation factor HypA</fullName>
    </recommendedName>
</protein>
<evidence type="ECO:0000256" key="4">
    <source>
        <dbReference type="HAMAP-Rule" id="MF_00213"/>
    </source>
</evidence>
<feature type="binding site" evidence="4">
    <location>
        <position position="90"/>
    </location>
    <ligand>
        <name>Zn(2+)</name>
        <dbReference type="ChEBI" id="CHEBI:29105"/>
    </ligand>
</feature>
<proteinExistence type="inferred from homology"/>
<keyword evidence="1 4" id="KW-0533">Nickel</keyword>
<reference evidence="5 6" key="1">
    <citation type="submission" date="2023-07" db="EMBL/GenBank/DDBJ databases">
        <title>Sequencing the genomes of 1000 actinobacteria strains.</title>
        <authorList>
            <person name="Klenk H.-P."/>
        </authorList>
    </citation>
    <scope>NUCLEOTIDE SEQUENCE [LARGE SCALE GENOMIC DNA]</scope>
    <source>
        <strain evidence="5 6">DSM 44508</strain>
    </source>
</reference>
<feature type="binding site" evidence="4">
    <location>
        <position position="76"/>
    </location>
    <ligand>
        <name>Zn(2+)</name>
        <dbReference type="ChEBI" id="CHEBI:29105"/>
    </ligand>
</feature>
<keyword evidence="2 4" id="KW-0479">Metal-binding</keyword>
<keyword evidence="6" id="KW-1185">Reference proteome</keyword>
<accession>A0ABU2BA71</accession>
<dbReference type="PANTHER" id="PTHR34535">
    <property type="entry name" value="HYDROGENASE MATURATION FACTOR HYPA"/>
    <property type="match status" value="1"/>
</dbReference>
<evidence type="ECO:0000256" key="2">
    <source>
        <dbReference type="ARBA" id="ARBA00022723"/>
    </source>
</evidence>
<feature type="binding site" evidence="4">
    <location>
        <position position="93"/>
    </location>
    <ligand>
        <name>Zn(2+)</name>
        <dbReference type="ChEBI" id="CHEBI:29105"/>
    </ligand>
</feature>
<dbReference type="PANTHER" id="PTHR34535:SF3">
    <property type="entry name" value="HYDROGENASE MATURATION FACTOR HYPA"/>
    <property type="match status" value="1"/>
</dbReference>
<feature type="binding site" evidence="4">
    <location>
        <position position="5"/>
    </location>
    <ligand>
        <name>Ni(2+)</name>
        <dbReference type="ChEBI" id="CHEBI:49786"/>
    </ligand>
</feature>
<dbReference type="HAMAP" id="MF_00213">
    <property type="entry name" value="HypA_HybF"/>
    <property type="match status" value="1"/>
</dbReference>
<evidence type="ECO:0000256" key="3">
    <source>
        <dbReference type="ARBA" id="ARBA00022833"/>
    </source>
</evidence>
<dbReference type="EMBL" id="JAVDYF010000001">
    <property type="protein sequence ID" value="MDR7354884.1"/>
    <property type="molecule type" value="Genomic_DNA"/>
</dbReference>
<keyword evidence="3 4" id="KW-0862">Zinc</keyword>
<feature type="binding site" evidence="4">
    <location>
        <position position="73"/>
    </location>
    <ligand>
        <name>Zn(2+)</name>
        <dbReference type="ChEBI" id="CHEBI:29105"/>
    </ligand>
</feature>
<name>A0ABU2BA71_9CORY</name>
<evidence type="ECO:0000313" key="6">
    <source>
        <dbReference type="Proteomes" id="UP001183619"/>
    </source>
</evidence>